<dbReference type="SUPFAM" id="SSF50729">
    <property type="entry name" value="PH domain-like"/>
    <property type="match status" value="1"/>
</dbReference>
<feature type="region of interest" description="Disordered" evidence="7">
    <location>
        <begin position="442"/>
        <end position="472"/>
    </location>
</feature>
<dbReference type="Pfam" id="PF08567">
    <property type="entry name" value="PH_TFIIH"/>
    <property type="match status" value="1"/>
</dbReference>
<feature type="domain" description="BSD" evidence="8">
    <location>
        <begin position="251"/>
        <end position="303"/>
    </location>
</feature>
<keyword evidence="5" id="KW-0804">Transcription</keyword>
<feature type="region of interest" description="Disordered" evidence="7">
    <location>
        <begin position="116"/>
        <end position="181"/>
    </location>
</feature>
<reference evidence="9 10" key="1">
    <citation type="journal article" date="2018" name="Front. Microbiol.">
        <title>Prospects for Fungal Bioremediation of Acidic Radioactive Waste Sites: Characterization and Genome Sequence of Rhodotorula taiwanensis MD1149.</title>
        <authorList>
            <person name="Tkavc R."/>
            <person name="Matrosova V.Y."/>
            <person name="Grichenko O.E."/>
            <person name="Gostincar C."/>
            <person name="Volpe R.P."/>
            <person name="Klimenkova P."/>
            <person name="Gaidamakova E.K."/>
            <person name="Zhou C.E."/>
            <person name="Stewart B.J."/>
            <person name="Lyman M.G."/>
            <person name="Malfatti S.A."/>
            <person name="Rubinfeld B."/>
            <person name="Courtot M."/>
            <person name="Singh J."/>
            <person name="Dalgard C.L."/>
            <person name="Hamilton T."/>
            <person name="Frey K.G."/>
            <person name="Gunde-Cimerman N."/>
            <person name="Dugan L."/>
            <person name="Daly M.J."/>
        </authorList>
    </citation>
    <scope>NUCLEOTIDE SEQUENCE [LARGE SCALE GENOMIC DNA]</scope>
    <source>
        <strain evidence="9 10">MD1149</strain>
    </source>
</reference>
<dbReference type="GO" id="GO:0006351">
    <property type="term" value="P:DNA-templated transcription"/>
    <property type="evidence" value="ECO:0007669"/>
    <property type="project" value="InterPro"/>
</dbReference>
<keyword evidence="3" id="KW-0677">Repeat</keyword>
<evidence type="ECO:0000256" key="1">
    <source>
        <dbReference type="ARBA" id="ARBA00004123"/>
    </source>
</evidence>
<dbReference type="InterPro" id="IPR035925">
    <property type="entry name" value="BSD_dom_sf"/>
</dbReference>
<sequence>MASGAQTTYKKQPGTLVLAATALEWTAQGQPTPSLSLPTSNLSALFASKPGGPRVMLKVVLQLAPAPPSEAGVGLGVGTGGAGEDSHNFTFVSPTNPLGDRDWFKDQLSQHIARNRERDAQQASVQAAGIQGAASGDSTAAGASSTRDKGKGREADASRSGTPAAAGGTPTPGAAGTAAPAQATTFRLRKLVLQADPTLLQLHRDLVLTGDITETEFWAGRQDLIDAIAAEQGLVKGKSGEMVDPKTVTGQNGEVTVKITPALIRDIFEEFPVVLRAYNDNVPDPLDEAQFWTRYFQSKLFNRNRTTNRAAVDAIKDDPIFDKYLGEEDDDIEPKHMPDHEIYRLLDLAATEEDQHEITNQPRDFTMKPGGQRASLPLMRRFNEHSERLLNQTLGSSADRSRGFLDPGNAGDRRYYNEIELSDLVRPGANEDRIALTLSDRSASANAKGDGDGADAEDGAGDDAESLQKQFEKARRVKSVISGVSDEWEGKLAEFEVDSSAVRDSMRDMTNSLVEHVERTRKTAGGSASSTGGLPRQYHTTVSSLSTTTFEFLRHFWSALLPPKPNDTSAFALAPPKERAQRVEKFRGYLDKSRERVDRAMEDAAKESGEVGKRVEAALRPVREAIDAALGTYAQRMGTSGSAQRTKAAPPRAKA</sequence>
<keyword evidence="10" id="KW-1185">Reference proteome</keyword>
<dbReference type="Proteomes" id="UP000237144">
    <property type="component" value="Unassembled WGS sequence"/>
</dbReference>
<evidence type="ECO:0000256" key="6">
    <source>
        <dbReference type="ARBA" id="ARBA00023242"/>
    </source>
</evidence>
<protein>
    <recommendedName>
        <fullName evidence="8">BSD domain-containing protein</fullName>
    </recommendedName>
</protein>
<evidence type="ECO:0000256" key="2">
    <source>
        <dbReference type="ARBA" id="ARBA00009448"/>
    </source>
</evidence>
<dbReference type="SUPFAM" id="SSF140383">
    <property type="entry name" value="BSD domain-like"/>
    <property type="match status" value="2"/>
</dbReference>
<evidence type="ECO:0000313" key="10">
    <source>
        <dbReference type="Proteomes" id="UP000237144"/>
    </source>
</evidence>
<dbReference type="GO" id="GO:0000439">
    <property type="term" value="C:transcription factor TFIIH core complex"/>
    <property type="evidence" value="ECO:0007669"/>
    <property type="project" value="InterPro"/>
</dbReference>
<evidence type="ECO:0000256" key="5">
    <source>
        <dbReference type="ARBA" id="ARBA00023163"/>
    </source>
</evidence>
<accession>A0A2S5B2M6</accession>
<dbReference type="InterPro" id="IPR011993">
    <property type="entry name" value="PH-like_dom_sf"/>
</dbReference>
<dbReference type="STRING" id="741276.A0A2S5B2M6"/>
<dbReference type="InterPro" id="IPR005607">
    <property type="entry name" value="BSD_dom"/>
</dbReference>
<dbReference type="Gene3D" id="6.10.140.1200">
    <property type="match status" value="1"/>
</dbReference>
<feature type="region of interest" description="Disordered" evidence="7">
    <location>
        <begin position="517"/>
        <end position="537"/>
    </location>
</feature>
<dbReference type="InterPro" id="IPR027079">
    <property type="entry name" value="Tfb1/GTF2H1"/>
</dbReference>
<organism evidence="9 10">
    <name type="scientific">Rhodotorula taiwanensis</name>
    <dbReference type="NCBI Taxonomy" id="741276"/>
    <lineage>
        <taxon>Eukaryota</taxon>
        <taxon>Fungi</taxon>
        <taxon>Dikarya</taxon>
        <taxon>Basidiomycota</taxon>
        <taxon>Pucciniomycotina</taxon>
        <taxon>Microbotryomycetes</taxon>
        <taxon>Sporidiobolales</taxon>
        <taxon>Sporidiobolaceae</taxon>
        <taxon>Rhodotorula</taxon>
    </lineage>
</organism>
<dbReference type="PROSITE" id="PS50858">
    <property type="entry name" value="BSD"/>
    <property type="match status" value="1"/>
</dbReference>
<dbReference type="OrthoDB" id="360521at2759"/>
<name>A0A2S5B2M6_9BASI</name>
<evidence type="ECO:0000256" key="3">
    <source>
        <dbReference type="ARBA" id="ARBA00022737"/>
    </source>
</evidence>
<keyword evidence="4" id="KW-0805">Transcription regulation</keyword>
<dbReference type="AlphaFoldDB" id="A0A2S5B2M6"/>
<evidence type="ECO:0000259" key="8">
    <source>
        <dbReference type="PROSITE" id="PS50858"/>
    </source>
</evidence>
<feature type="region of interest" description="Disordered" evidence="7">
    <location>
        <begin position="636"/>
        <end position="655"/>
    </location>
</feature>
<comment type="caution">
    <text evidence="9">The sequence shown here is derived from an EMBL/GenBank/DDBJ whole genome shotgun (WGS) entry which is preliminary data.</text>
</comment>
<comment type="similarity">
    <text evidence="2">Belongs to the TFB1 family.</text>
</comment>
<feature type="compositionally biased region" description="Low complexity" evidence="7">
    <location>
        <begin position="132"/>
        <end position="145"/>
    </location>
</feature>
<gene>
    <name evidence="9" type="ORF">BMF94_5964</name>
</gene>
<evidence type="ECO:0000256" key="7">
    <source>
        <dbReference type="SAM" id="MobiDB-lite"/>
    </source>
</evidence>
<comment type="subcellular location">
    <subcellularLocation>
        <location evidence="1">Nucleus</location>
    </subcellularLocation>
</comment>
<feature type="compositionally biased region" description="Low complexity" evidence="7">
    <location>
        <begin position="523"/>
        <end position="533"/>
    </location>
</feature>
<feature type="compositionally biased region" description="Basic and acidic residues" evidence="7">
    <location>
        <begin position="146"/>
        <end position="157"/>
    </location>
</feature>
<dbReference type="SMART" id="SM00751">
    <property type="entry name" value="BSD"/>
    <property type="match status" value="1"/>
</dbReference>
<feature type="compositionally biased region" description="Acidic residues" evidence="7">
    <location>
        <begin position="452"/>
        <end position="465"/>
    </location>
</feature>
<proteinExistence type="inferred from homology"/>
<dbReference type="CDD" id="cd13229">
    <property type="entry name" value="PH_TFIIH"/>
    <property type="match status" value="1"/>
</dbReference>
<evidence type="ECO:0000256" key="4">
    <source>
        <dbReference type="ARBA" id="ARBA00023015"/>
    </source>
</evidence>
<dbReference type="GO" id="GO:0006289">
    <property type="term" value="P:nucleotide-excision repair"/>
    <property type="evidence" value="ECO:0007669"/>
    <property type="project" value="InterPro"/>
</dbReference>
<evidence type="ECO:0000313" key="9">
    <source>
        <dbReference type="EMBL" id="POY71038.1"/>
    </source>
</evidence>
<dbReference type="EMBL" id="PJQD01000088">
    <property type="protein sequence ID" value="POY71038.1"/>
    <property type="molecule type" value="Genomic_DNA"/>
</dbReference>
<keyword evidence="6" id="KW-0539">Nucleus</keyword>
<dbReference type="Gene3D" id="2.30.29.30">
    <property type="entry name" value="Pleckstrin-homology domain (PH domain)/Phosphotyrosine-binding domain (PTB)"/>
    <property type="match status" value="1"/>
</dbReference>
<dbReference type="Pfam" id="PF03909">
    <property type="entry name" value="BSD"/>
    <property type="match status" value="1"/>
</dbReference>
<feature type="compositionally biased region" description="Low complexity" evidence="7">
    <location>
        <begin position="161"/>
        <end position="181"/>
    </location>
</feature>
<dbReference type="PANTHER" id="PTHR12856">
    <property type="entry name" value="TRANSCRIPTION INITIATION FACTOR IIH-RELATED"/>
    <property type="match status" value="1"/>
</dbReference>
<dbReference type="InterPro" id="IPR013876">
    <property type="entry name" value="TFIIH_BTF_p62_N"/>
</dbReference>